<evidence type="ECO:0000313" key="1">
    <source>
        <dbReference type="EMBL" id="ABB28488.1"/>
    </source>
</evidence>
<accession>Q3AR87</accession>
<sequence>MIRLHVTAEGQKYMEHDQPIKNLLQMVGEQNPELINDGWETAPSKRIINEIPEYDKVSSGVLVTEKIGLSILRKKCRHFHEWLIRLEQLGETM</sequence>
<protein>
    <recommendedName>
        <fullName evidence="2">DUF4276 family protein</fullName>
    </recommendedName>
</protein>
<dbReference type="KEGG" id="cch:Cag_1227"/>
<name>Q3AR87_CHLCH</name>
<evidence type="ECO:0008006" key="2">
    <source>
        <dbReference type="Google" id="ProtNLM"/>
    </source>
</evidence>
<organism evidence="1">
    <name type="scientific">Chlorobium chlorochromatii (strain CaD3)</name>
    <dbReference type="NCBI Taxonomy" id="340177"/>
    <lineage>
        <taxon>Bacteria</taxon>
        <taxon>Pseudomonadati</taxon>
        <taxon>Chlorobiota</taxon>
        <taxon>Chlorobiia</taxon>
        <taxon>Chlorobiales</taxon>
        <taxon>Chlorobiaceae</taxon>
        <taxon>Chlorobium/Pelodictyon group</taxon>
        <taxon>Chlorobium</taxon>
    </lineage>
</organism>
<dbReference type="HOGENOM" id="CLU_2394427_0_0_10"/>
<dbReference type="eggNOG" id="ENOG5030456">
    <property type="taxonomic scope" value="Bacteria"/>
</dbReference>
<reference evidence="1" key="1">
    <citation type="submission" date="2005-08" db="EMBL/GenBank/DDBJ databases">
        <title>Complete sequence of Chlorobium chlorochromatii CaD3.</title>
        <authorList>
            <person name="Copeland A."/>
            <person name="Lucas S."/>
            <person name="Lapidus A."/>
            <person name="Barry K."/>
            <person name="Detter J.C."/>
            <person name="Glavina T."/>
            <person name="Hammon N."/>
            <person name="Israni S."/>
            <person name="Pitluck S."/>
            <person name="Bryant D."/>
            <person name="Schmutz J."/>
            <person name="Larimer F."/>
            <person name="Land M."/>
            <person name="Kyrpides N."/>
            <person name="Ivanova N."/>
            <person name="Richardson P."/>
        </authorList>
    </citation>
    <scope>NUCLEOTIDE SEQUENCE [LARGE SCALE GENOMIC DNA]</scope>
    <source>
        <strain evidence="1">CaD3</strain>
    </source>
</reference>
<dbReference type="STRING" id="340177.Cag_1227"/>
<dbReference type="InterPro" id="IPR025455">
    <property type="entry name" value="DUF4276"/>
</dbReference>
<dbReference type="AlphaFoldDB" id="Q3AR87"/>
<gene>
    <name evidence="1" type="ordered locus">Cag_1227</name>
</gene>
<dbReference type="EMBL" id="CP000108">
    <property type="protein sequence ID" value="ABB28488.1"/>
    <property type="molecule type" value="Genomic_DNA"/>
</dbReference>
<proteinExistence type="predicted"/>
<dbReference type="Pfam" id="PF14103">
    <property type="entry name" value="DUF4276"/>
    <property type="match status" value="1"/>
</dbReference>